<keyword evidence="7" id="KW-1185">Reference proteome</keyword>
<keyword evidence="3" id="KW-0408">Iron</keyword>
<dbReference type="CDD" id="cd01335">
    <property type="entry name" value="Radical_SAM"/>
    <property type="match status" value="1"/>
</dbReference>
<dbReference type="RefSeq" id="WP_150357205.1">
    <property type="nucleotide sequence ID" value="NZ_JAJJPB010000005.1"/>
</dbReference>
<dbReference type="InterPro" id="IPR016431">
    <property type="entry name" value="Pyrv-formate_lyase-activ_prd"/>
</dbReference>
<dbReference type="InterPro" id="IPR040085">
    <property type="entry name" value="MJ0674-like"/>
</dbReference>
<dbReference type="Proteomes" id="UP001165422">
    <property type="component" value="Unassembled WGS sequence"/>
</dbReference>
<keyword evidence="2" id="KW-0479">Metal-binding</keyword>
<proteinExistence type="predicted"/>
<feature type="domain" description="Radical SAM core" evidence="5">
    <location>
        <begin position="58"/>
        <end position="190"/>
    </location>
</feature>
<keyword evidence="1" id="KW-0949">S-adenosyl-L-methionine</keyword>
<dbReference type="InterPro" id="IPR007197">
    <property type="entry name" value="rSAM"/>
</dbReference>
<gene>
    <name evidence="6" type="ORF">LN736_06550</name>
</gene>
<evidence type="ECO:0000256" key="3">
    <source>
        <dbReference type="ARBA" id="ARBA00023004"/>
    </source>
</evidence>
<evidence type="ECO:0000313" key="6">
    <source>
        <dbReference type="EMBL" id="MCC9294517.1"/>
    </source>
</evidence>
<dbReference type="SUPFAM" id="SSF102114">
    <property type="entry name" value="Radical SAM enzymes"/>
    <property type="match status" value="1"/>
</dbReference>
<organism evidence="6 7">
    <name type="scientific">Clostridium aromativorans</name>
    <dbReference type="NCBI Taxonomy" id="2836848"/>
    <lineage>
        <taxon>Bacteria</taxon>
        <taxon>Bacillati</taxon>
        <taxon>Bacillota</taxon>
        <taxon>Clostridia</taxon>
        <taxon>Eubacteriales</taxon>
        <taxon>Clostridiaceae</taxon>
        <taxon>Clostridium</taxon>
    </lineage>
</organism>
<dbReference type="SFLD" id="SFLDG01099">
    <property type="entry name" value="Uncharacterised_Radical_SAM_Su"/>
    <property type="match status" value="1"/>
</dbReference>
<evidence type="ECO:0000256" key="4">
    <source>
        <dbReference type="ARBA" id="ARBA00023014"/>
    </source>
</evidence>
<dbReference type="InterPro" id="IPR058240">
    <property type="entry name" value="rSAM_sf"/>
</dbReference>
<evidence type="ECO:0000313" key="7">
    <source>
        <dbReference type="Proteomes" id="UP001165422"/>
    </source>
</evidence>
<accession>A0ABS8N3Y9</accession>
<dbReference type="Gene3D" id="3.20.20.70">
    <property type="entry name" value="Aldolase class I"/>
    <property type="match status" value="1"/>
</dbReference>
<name>A0ABS8N3Y9_9CLOT</name>
<comment type="caution">
    <text evidence="6">The sequence shown here is derived from an EMBL/GenBank/DDBJ whole genome shotgun (WGS) entry which is preliminary data.</text>
</comment>
<evidence type="ECO:0000256" key="2">
    <source>
        <dbReference type="ARBA" id="ARBA00022723"/>
    </source>
</evidence>
<dbReference type="EMBL" id="JAJJPB010000005">
    <property type="protein sequence ID" value="MCC9294517.1"/>
    <property type="molecule type" value="Genomic_DNA"/>
</dbReference>
<dbReference type="Pfam" id="PF04055">
    <property type="entry name" value="Radical_SAM"/>
    <property type="match status" value="1"/>
</dbReference>
<evidence type="ECO:0000259" key="5">
    <source>
        <dbReference type="Pfam" id="PF04055"/>
    </source>
</evidence>
<sequence length="299" mass="33749">MIDTLKSCNLCPRNCRINRLKGHIGFCNAGKNVKIAKVSLHKWEEPCISGSIGSGTVFFCHCNLKCVFCQNHSISSENIGKEVSIERLSDIFLEQQERGAHNINLVTPTHYIPQIVQALDIAKSKGLTLPILFNTNSYQTTEALKALEGYIDVYLPDLKYFSNKYAIKYSNAPGYFNCASRAIKEMYRQVGSVTFNSSGLITKGLIIRHLMIPGLLFDSKKIMDYIYNTFGNSVYISIMNQYTPVYHAYKFPEINRALNPKHYDSLINYCISLGIKNAFIQENGTCSEDFVPDFDLQGV</sequence>
<dbReference type="PIRSF" id="PIRSF004869">
    <property type="entry name" value="PflX_prd"/>
    <property type="match status" value="1"/>
</dbReference>
<protein>
    <submittedName>
        <fullName evidence="6">Radical SAM protein</fullName>
    </submittedName>
</protein>
<dbReference type="SFLD" id="SFLDS00029">
    <property type="entry name" value="Radical_SAM"/>
    <property type="match status" value="1"/>
</dbReference>
<reference evidence="6" key="1">
    <citation type="submission" date="2021-11" db="EMBL/GenBank/DDBJ databases">
        <authorList>
            <person name="Qingchun L."/>
            <person name="Dong Z."/>
            <person name="Zongwei Q."/>
            <person name="Jia Z."/>
            <person name="Duotao L."/>
        </authorList>
    </citation>
    <scope>NUCLEOTIDE SEQUENCE</scope>
    <source>
        <strain evidence="6">WLY-B-L2</strain>
    </source>
</reference>
<dbReference type="PANTHER" id="PTHR43075:SF1">
    <property type="entry name" value="FORMATE LYASE ACTIVATING ENZYME, PUTATIVE (AFU_ORTHOLOGUE AFUA_2G15630)-RELATED"/>
    <property type="match status" value="1"/>
</dbReference>
<evidence type="ECO:0000256" key="1">
    <source>
        <dbReference type="ARBA" id="ARBA00022691"/>
    </source>
</evidence>
<dbReference type="PANTHER" id="PTHR43075">
    <property type="entry name" value="FORMATE LYASE ACTIVATING ENZYME, PUTATIVE (AFU_ORTHOLOGUE AFUA_2G15630)-RELATED"/>
    <property type="match status" value="1"/>
</dbReference>
<dbReference type="InterPro" id="IPR013785">
    <property type="entry name" value="Aldolase_TIM"/>
</dbReference>
<keyword evidence="4" id="KW-0411">Iron-sulfur</keyword>